<comment type="caution">
    <text evidence="1">The sequence shown here is derived from an EMBL/GenBank/DDBJ whole genome shotgun (WGS) entry which is preliminary data.</text>
</comment>
<reference evidence="3 4" key="1">
    <citation type="submission" date="2017-11" db="EMBL/GenBank/DDBJ databases">
        <title>Evolution of Phototrophy in the Chloroflexi Phylum Driven by Horizontal Gene Transfer.</title>
        <authorList>
            <person name="Ward L.M."/>
            <person name="Hemp J."/>
            <person name="Shih P.M."/>
            <person name="Mcglynn S.E."/>
            <person name="Fischer W."/>
        </authorList>
    </citation>
    <scope>NUCLEOTIDE SEQUENCE [LARGE SCALE GENOMIC DNA]</scope>
    <source>
        <strain evidence="2">CP1_1M</strain>
        <strain evidence="1">JP3_13</strain>
    </source>
</reference>
<protein>
    <recommendedName>
        <fullName evidence="5">Tocopherol cyclase</fullName>
    </recommendedName>
</protein>
<dbReference type="GO" id="GO:0009976">
    <property type="term" value="F:tocopherol cyclase activity"/>
    <property type="evidence" value="ECO:0007669"/>
    <property type="project" value="InterPro"/>
</dbReference>
<organism evidence="1 4">
    <name type="scientific">Candidatus Thermofonsia Clade 1 bacterium</name>
    <dbReference type="NCBI Taxonomy" id="2364210"/>
    <lineage>
        <taxon>Bacteria</taxon>
        <taxon>Bacillati</taxon>
        <taxon>Chloroflexota</taxon>
        <taxon>Candidatus Thermofontia</taxon>
        <taxon>Candidatus Thermofonsia Clade 1</taxon>
    </lineage>
</organism>
<dbReference type="Proteomes" id="UP000228947">
    <property type="component" value="Unassembled WGS sequence"/>
</dbReference>
<dbReference type="EMBL" id="PGTM01000193">
    <property type="protein sequence ID" value="PJF35188.1"/>
    <property type="molecule type" value="Genomic_DNA"/>
</dbReference>
<dbReference type="InterPro" id="IPR025893">
    <property type="entry name" value="Tocopherol_cyclase"/>
</dbReference>
<evidence type="ECO:0000313" key="1">
    <source>
        <dbReference type="EMBL" id="PJF35188.1"/>
    </source>
</evidence>
<dbReference type="SUPFAM" id="SSF159245">
    <property type="entry name" value="AttH-like"/>
    <property type="match status" value="1"/>
</dbReference>
<evidence type="ECO:0000313" key="2">
    <source>
        <dbReference type="EMBL" id="PJF42882.1"/>
    </source>
</evidence>
<dbReference type="EMBL" id="PGTL01000007">
    <property type="protein sequence ID" value="PJF42882.1"/>
    <property type="molecule type" value="Genomic_DNA"/>
</dbReference>
<dbReference type="AlphaFoldDB" id="A0A2M8PCB1"/>
<dbReference type="PANTHER" id="PTHR35309">
    <property type="match status" value="1"/>
</dbReference>
<evidence type="ECO:0000313" key="3">
    <source>
        <dbReference type="Proteomes" id="UP000228947"/>
    </source>
</evidence>
<evidence type="ECO:0000313" key="4">
    <source>
        <dbReference type="Proteomes" id="UP000229681"/>
    </source>
</evidence>
<accession>A0A2M8PZB4</accession>
<dbReference type="Proteomes" id="UP000229681">
    <property type="component" value="Unassembled WGS sequence"/>
</dbReference>
<dbReference type="PANTHER" id="PTHR35309:SF4">
    <property type="entry name" value="TOCOPHEROL CYCLASE"/>
    <property type="match status" value="1"/>
</dbReference>
<gene>
    <name evidence="1" type="ORF">CUN49_11825</name>
    <name evidence="2" type="ORF">CUN50_02485</name>
</gene>
<accession>A0A2M8PCB1</accession>
<name>A0A2M8PCB1_9CHLR</name>
<sequence>MGYLDLTLNPERYHGVGKKPPFFEGWYFKLIDPTEKHRYAVIPGIFLNADPRKTHAFIQVLDGLQGRSHYYQFPAEAFQAASDRFALHIGENFFSLEALRLRLHGGAISLEGELHFEGGSGWPVTLASPGIMGWFGWLPFMECNHGVCSFDHLIRGQLRIDGHPVVFEGGRGYIEKDWGKSFPSAWIWLQSNHFDQPRTCLTASIATVPFIRRTFGGFIIGFWQEGRLYRFASYTGAKLEALAVTDDRVTWIVRDKRYRLEMIARRAEGGLLHEPTRTEMHKRVEETLRASVEVCLMPLKGDRPIFSGIGRNAGLEVQGDLRKLLVQ</sequence>
<proteinExistence type="predicted"/>
<evidence type="ECO:0008006" key="5">
    <source>
        <dbReference type="Google" id="ProtNLM"/>
    </source>
</evidence>
<dbReference type="Pfam" id="PF14249">
    <property type="entry name" value="Tocopherol_cycl"/>
    <property type="match status" value="1"/>
</dbReference>